<reference evidence="12 13" key="1">
    <citation type="submission" date="2020-11" db="EMBL/GenBank/DDBJ databases">
        <authorList>
            <person name="Wallbank WR R."/>
            <person name="Pardo Diaz C."/>
            <person name="Kozak K."/>
            <person name="Martin S."/>
            <person name="Jiggins C."/>
            <person name="Moest M."/>
            <person name="Warren A I."/>
            <person name="Generalovic N T."/>
            <person name="Byers J.R.P. K."/>
            <person name="Montejo-Kovacevich G."/>
            <person name="Yen C E."/>
        </authorList>
    </citation>
    <scope>NUCLEOTIDE SEQUENCE [LARGE SCALE GENOMIC DNA]</scope>
</reference>
<evidence type="ECO:0000313" key="12">
    <source>
        <dbReference type="EMBL" id="CAD7081585.1"/>
    </source>
</evidence>
<dbReference type="GO" id="GO:0007517">
    <property type="term" value="P:muscle organ development"/>
    <property type="evidence" value="ECO:0007669"/>
    <property type="project" value="UniProtKB-KW"/>
</dbReference>
<feature type="compositionally biased region" description="Basic and acidic residues" evidence="11">
    <location>
        <begin position="30"/>
        <end position="42"/>
    </location>
</feature>
<dbReference type="GO" id="GO:0055120">
    <property type="term" value="C:striated muscle dense body"/>
    <property type="evidence" value="ECO:0007669"/>
    <property type="project" value="TreeGrafter"/>
</dbReference>
<dbReference type="FunFam" id="2.80.10.50:FF:000061">
    <property type="entry name" value="Protein FRG1"/>
    <property type="match status" value="1"/>
</dbReference>
<sequence>MSEYDNVRVGKLVLKGESKKRKKHKHKSKEGKDDSKKQKIVVDEDALKHGHWRKVDKQTDVTGTVAVEFGSQTYLKALDNGLFTLGAPHRQGEPPAPEEIFTAFQINGNKLAFKSGYGKYLKIEKDGTVTGRSDAVGSMEQWEAIFQDGKTALLSELGTFMSIDPEDDSCVALRKQAGEKEMIAIRTSAQGETNEHEDDNTEEKQDLNQLEVNYVKKFQKFQDKKMRINKEDVKNLEVARSSGNLHEALLDRRSKMKADRYCK</sequence>
<keyword evidence="7" id="KW-0517">Myogenesis</keyword>
<dbReference type="GO" id="GO:0051015">
    <property type="term" value="F:actin filament binding"/>
    <property type="evidence" value="ECO:0007669"/>
    <property type="project" value="TreeGrafter"/>
</dbReference>
<keyword evidence="8" id="KW-0698">rRNA processing</keyword>
<protein>
    <recommendedName>
        <fullName evidence="10">Protein FRG1 homolog</fullName>
    </recommendedName>
</protein>
<dbReference type="SUPFAM" id="SSF50405">
    <property type="entry name" value="Actin-crosslinking proteins"/>
    <property type="match status" value="1"/>
</dbReference>
<keyword evidence="9" id="KW-0539">Nucleus</keyword>
<evidence type="ECO:0000256" key="4">
    <source>
        <dbReference type="ARBA" id="ARBA00010878"/>
    </source>
</evidence>
<dbReference type="GO" id="GO:0005730">
    <property type="term" value="C:nucleolus"/>
    <property type="evidence" value="ECO:0007669"/>
    <property type="project" value="UniProtKB-SubCell"/>
</dbReference>
<dbReference type="GO" id="GO:0015030">
    <property type="term" value="C:Cajal body"/>
    <property type="evidence" value="ECO:0007669"/>
    <property type="project" value="UniProtKB-SubCell"/>
</dbReference>
<dbReference type="PANTHER" id="PTHR12928">
    <property type="entry name" value="FRG1 PROTEIN"/>
    <property type="match status" value="1"/>
</dbReference>
<dbReference type="EMBL" id="LR899010">
    <property type="protein sequence ID" value="CAD7081585.1"/>
    <property type="molecule type" value="Genomic_DNA"/>
</dbReference>
<evidence type="ECO:0000313" key="13">
    <source>
        <dbReference type="Proteomes" id="UP000594454"/>
    </source>
</evidence>
<dbReference type="AlphaFoldDB" id="A0A7R8YRJ6"/>
<evidence type="ECO:0000256" key="8">
    <source>
        <dbReference type="ARBA" id="ARBA00022552"/>
    </source>
</evidence>
<evidence type="ECO:0000256" key="6">
    <source>
        <dbReference type="ARBA" id="ARBA00022517"/>
    </source>
</evidence>
<dbReference type="CDD" id="cd23338">
    <property type="entry name" value="beta-trefoil_FSCN_FRG1"/>
    <property type="match status" value="1"/>
</dbReference>
<proteinExistence type="inferred from homology"/>
<keyword evidence="6" id="KW-0690">Ribosome biogenesis</keyword>
<evidence type="ECO:0000256" key="11">
    <source>
        <dbReference type="SAM" id="MobiDB-lite"/>
    </source>
</evidence>
<evidence type="ECO:0000256" key="1">
    <source>
        <dbReference type="ARBA" id="ARBA00004408"/>
    </source>
</evidence>
<dbReference type="GO" id="GO:0071013">
    <property type="term" value="C:catalytic step 2 spliceosome"/>
    <property type="evidence" value="ECO:0007669"/>
    <property type="project" value="TreeGrafter"/>
</dbReference>
<organism evidence="12 13">
    <name type="scientific">Hermetia illucens</name>
    <name type="common">Black soldier fly</name>
    <dbReference type="NCBI Taxonomy" id="343691"/>
    <lineage>
        <taxon>Eukaryota</taxon>
        <taxon>Metazoa</taxon>
        <taxon>Ecdysozoa</taxon>
        <taxon>Arthropoda</taxon>
        <taxon>Hexapoda</taxon>
        <taxon>Insecta</taxon>
        <taxon>Pterygota</taxon>
        <taxon>Neoptera</taxon>
        <taxon>Endopterygota</taxon>
        <taxon>Diptera</taxon>
        <taxon>Brachycera</taxon>
        <taxon>Stratiomyomorpha</taxon>
        <taxon>Stratiomyidae</taxon>
        <taxon>Hermetiinae</taxon>
        <taxon>Hermetia</taxon>
    </lineage>
</organism>
<dbReference type="OrthoDB" id="5539371at2759"/>
<evidence type="ECO:0000256" key="7">
    <source>
        <dbReference type="ARBA" id="ARBA00022541"/>
    </source>
</evidence>
<dbReference type="Gene3D" id="2.80.10.50">
    <property type="match status" value="1"/>
</dbReference>
<keyword evidence="13" id="KW-1185">Reference proteome</keyword>
<feature type="compositionally biased region" description="Basic residues" evidence="11">
    <location>
        <begin position="18"/>
        <end position="29"/>
    </location>
</feature>
<keyword evidence="5" id="KW-0963">Cytoplasm</keyword>
<comment type="similarity">
    <text evidence="4">Belongs to the FRG1 family.</text>
</comment>
<evidence type="ECO:0000256" key="10">
    <source>
        <dbReference type="ARBA" id="ARBA00072064"/>
    </source>
</evidence>
<dbReference type="PANTHER" id="PTHR12928:SF0">
    <property type="entry name" value="FSHD REGION GENE 1"/>
    <property type="match status" value="1"/>
</dbReference>
<dbReference type="FunCoup" id="A0A7R8YRJ6">
    <property type="interactions" value="1611"/>
</dbReference>
<evidence type="ECO:0000256" key="5">
    <source>
        <dbReference type="ARBA" id="ARBA00022490"/>
    </source>
</evidence>
<name>A0A7R8YRJ6_HERIL</name>
<dbReference type="Pfam" id="PF06229">
    <property type="entry name" value="FRG1"/>
    <property type="match status" value="1"/>
</dbReference>
<evidence type="ECO:0000256" key="9">
    <source>
        <dbReference type="ARBA" id="ARBA00023242"/>
    </source>
</evidence>
<dbReference type="InterPro" id="IPR008999">
    <property type="entry name" value="Actin-crosslinking"/>
</dbReference>
<dbReference type="OMA" id="IEQWEPI"/>
<gene>
    <name evidence="12" type="ORF">HERILL_LOCUS4683</name>
</gene>
<dbReference type="GO" id="GO:0006364">
    <property type="term" value="P:rRNA processing"/>
    <property type="evidence" value="ECO:0007669"/>
    <property type="project" value="UniProtKB-KW"/>
</dbReference>
<feature type="region of interest" description="Disordered" evidence="11">
    <location>
        <begin position="1"/>
        <end position="42"/>
    </location>
</feature>
<dbReference type="Proteomes" id="UP000594454">
    <property type="component" value="Chromosome 2"/>
</dbReference>
<dbReference type="InterPro" id="IPR010414">
    <property type="entry name" value="FRG1"/>
</dbReference>
<evidence type="ECO:0000256" key="3">
    <source>
        <dbReference type="ARBA" id="ARBA00004604"/>
    </source>
</evidence>
<dbReference type="InParanoid" id="A0A7R8YRJ6"/>
<accession>A0A7R8YRJ6</accession>
<evidence type="ECO:0000256" key="2">
    <source>
        <dbReference type="ARBA" id="ARBA00004496"/>
    </source>
</evidence>
<comment type="subcellular location">
    <subcellularLocation>
        <location evidence="2">Cytoplasm</location>
    </subcellularLocation>
    <subcellularLocation>
        <location evidence="1">Nucleus</location>
        <location evidence="1">Cajal body</location>
    </subcellularLocation>
    <subcellularLocation>
        <location evidence="3">Nucleus</location>
        <location evidence="3">Nucleolus</location>
    </subcellularLocation>
</comment>